<dbReference type="Proteomes" id="UP000886523">
    <property type="component" value="Unassembled WGS sequence"/>
</dbReference>
<comment type="caution">
    <text evidence="1">The sequence shown here is derived from an EMBL/GenBank/DDBJ whole genome shotgun (WGS) entry which is preliminary data.</text>
</comment>
<organism evidence="1 2">
    <name type="scientific">Hydnum rufescens UP504</name>
    <dbReference type="NCBI Taxonomy" id="1448309"/>
    <lineage>
        <taxon>Eukaryota</taxon>
        <taxon>Fungi</taxon>
        <taxon>Dikarya</taxon>
        <taxon>Basidiomycota</taxon>
        <taxon>Agaricomycotina</taxon>
        <taxon>Agaricomycetes</taxon>
        <taxon>Cantharellales</taxon>
        <taxon>Hydnaceae</taxon>
        <taxon>Hydnum</taxon>
    </lineage>
</organism>
<accession>A0A9P6ATN3</accession>
<protein>
    <submittedName>
        <fullName evidence="1">Uncharacterized protein</fullName>
    </submittedName>
</protein>
<gene>
    <name evidence="1" type="ORF">BS47DRAFT_1394847</name>
</gene>
<dbReference type="EMBL" id="MU128996">
    <property type="protein sequence ID" value="KAF9511752.1"/>
    <property type="molecule type" value="Genomic_DNA"/>
</dbReference>
<evidence type="ECO:0000313" key="2">
    <source>
        <dbReference type="Proteomes" id="UP000886523"/>
    </source>
</evidence>
<keyword evidence="2" id="KW-1185">Reference proteome</keyword>
<proteinExistence type="predicted"/>
<name>A0A9P6ATN3_9AGAM</name>
<sequence length="152" mass="17439">MGWLMFMYRRTLPMTENVLFQCVGIGEVSHLAPTILMNMLNPQRPRIHDADYGMSVHRELNEAVLVEGSVNTPGALYRHDHRASRFRLVIIGYVADPHLPTASHYPAGSYTSSDVFLREPAISIPQGVRFHRLWRCMLRCFVRSLVMEKSAR</sequence>
<reference evidence="1" key="1">
    <citation type="journal article" date="2020" name="Nat. Commun.">
        <title>Large-scale genome sequencing of mycorrhizal fungi provides insights into the early evolution of symbiotic traits.</title>
        <authorList>
            <person name="Miyauchi S."/>
            <person name="Kiss E."/>
            <person name="Kuo A."/>
            <person name="Drula E."/>
            <person name="Kohler A."/>
            <person name="Sanchez-Garcia M."/>
            <person name="Morin E."/>
            <person name="Andreopoulos B."/>
            <person name="Barry K.W."/>
            <person name="Bonito G."/>
            <person name="Buee M."/>
            <person name="Carver A."/>
            <person name="Chen C."/>
            <person name="Cichocki N."/>
            <person name="Clum A."/>
            <person name="Culley D."/>
            <person name="Crous P.W."/>
            <person name="Fauchery L."/>
            <person name="Girlanda M."/>
            <person name="Hayes R.D."/>
            <person name="Keri Z."/>
            <person name="LaButti K."/>
            <person name="Lipzen A."/>
            <person name="Lombard V."/>
            <person name="Magnuson J."/>
            <person name="Maillard F."/>
            <person name="Murat C."/>
            <person name="Nolan M."/>
            <person name="Ohm R.A."/>
            <person name="Pangilinan J."/>
            <person name="Pereira M.F."/>
            <person name="Perotto S."/>
            <person name="Peter M."/>
            <person name="Pfister S."/>
            <person name="Riley R."/>
            <person name="Sitrit Y."/>
            <person name="Stielow J.B."/>
            <person name="Szollosi G."/>
            <person name="Zifcakova L."/>
            <person name="Stursova M."/>
            <person name="Spatafora J.W."/>
            <person name="Tedersoo L."/>
            <person name="Vaario L.M."/>
            <person name="Yamada A."/>
            <person name="Yan M."/>
            <person name="Wang P."/>
            <person name="Xu J."/>
            <person name="Bruns T."/>
            <person name="Baldrian P."/>
            <person name="Vilgalys R."/>
            <person name="Dunand C."/>
            <person name="Henrissat B."/>
            <person name="Grigoriev I.V."/>
            <person name="Hibbett D."/>
            <person name="Nagy L.G."/>
            <person name="Martin F.M."/>
        </authorList>
    </citation>
    <scope>NUCLEOTIDE SEQUENCE</scope>
    <source>
        <strain evidence="1">UP504</strain>
    </source>
</reference>
<evidence type="ECO:0000313" key="1">
    <source>
        <dbReference type="EMBL" id="KAF9511752.1"/>
    </source>
</evidence>
<dbReference type="AlphaFoldDB" id="A0A9P6ATN3"/>